<dbReference type="PANTHER" id="PTHR43214:SF40">
    <property type="entry name" value="TRANSCRIPTIONAL REGULATORY PROTEIN LNRK"/>
    <property type="match status" value="1"/>
</dbReference>
<keyword evidence="9" id="KW-1185">Reference proteome</keyword>
<evidence type="ECO:0000259" key="7">
    <source>
        <dbReference type="PROSITE" id="PS50110"/>
    </source>
</evidence>
<comment type="caution">
    <text evidence="8">The sequence shown here is derived from an EMBL/GenBank/DDBJ whole genome shotgun (WGS) entry which is preliminary data.</text>
</comment>
<dbReference type="EMBL" id="SMCQ01000018">
    <property type="protein sequence ID" value="TCV95284.1"/>
    <property type="molecule type" value="Genomic_DNA"/>
</dbReference>
<evidence type="ECO:0000256" key="3">
    <source>
        <dbReference type="ARBA" id="ARBA00023125"/>
    </source>
</evidence>
<dbReference type="AlphaFoldDB" id="A0A4R3YV72"/>
<keyword evidence="2" id="KW-0805">Transcription regulation</keyword>
<organism evidence="8 9">
    <name type="scientific">Longibaculum muris</name>
    <dbReference type="NCBI Taxonomy" id="1796628"/>
    <lineage>
        <taxon>Bacteria</taxon>
        <taxon>Bacillati</taxon>
        <taxon>Bacillota</taxon>
        <taxon>Erysipelotrichia</taxon>
        <taxon>Erysipelotrichales</taxon>
        <taxon>Coprobacillaceae</taxon>
        <taxon>Longibaculum</taxon>
    </lineage>
</organism>
<protein>
    <submittedName>
        <fullName evidence="8">LuxR family two component transcriptional regulator</fullName>
    </submittedName>
</protein>
<evidence type="ECO:0000313" key="8">
    <source>
        <dbReference type="EMBL" id="TCV95284.1"/>
    </source>
</evidence>
<dbReference type="Proteomes" id="UP000295515">
    <property type="component" value="Unassembled WGS sequence"/>
</dbReference>
<dbReference type="PANTHER" id="PTHR43214">
    <property type="entry name" value="TWO-COMPONENT RESPONSE REGULATOR"/>
    <property type="match status" value="1"/>
</dbReference>
<feature type="modified residue" description="4-aspartylphosphate" evidence="5">
    <location>
        <position position="54"/>
    </location>
</feature>
<dbReference type="InterPro" id="IPR016032">
    <property type="entry name" value="Sig_transdc_resp-reg_C-effctor"/>
</dbReference>
<dbReference type="GeneID" id="98916039"/>
<dbReference type="InterPro" id="IPR000792">
    <property type="entry name" value="Tscrpt_reg_LuxR_C"/>
</dbReference>
<dbReference type="SMART" id="SM00448">
    <property type="entry name" value="REC"/>
    <property type="match status" value="1"/>
</dbReference>
<dbReference type="InterPro" id="IPR058245">
    <property type="entry name" value="NreC/VraR/RcsB-like_REC"/>
</dbReference>
<dbReference type="CDD" id="cd06170">
    <property type="entry name" value="LuxR_C_like"/>
    <property type="match status" value="1"/>
</dbReference>
<evidence type="ECO:0000259" key="6">
    <source>
        <dbReference type="PROSITE" id="PS50043"/>
    </source>
</evidence>
<dbReference type="GO" id="GO:0003677">
    <property type="term" value="F:DNA binding"/>
    <property type="evidence" value="ECO:0007669"/>
    <property type="project" value="UniProtKB-KW"/>
</dbReference>
<gene>
    <name evidence="8" type="ORF">EDD60_1182</name>
</gene>
<dbReference type="SUPFAM" id="SSF52172">
    <property type="entry name" value="CheY-like"/>
    <property type="match status" value="1"/>
</dbReference>
<dbReference type="InterPro" id="IPR039420">
    <property type="entry name" value="WalR-like"/>
</dbReference>
<dbReference type="PRINTS" id="PR00038">
    <property type="entry name" value="HTHLUXR"/>
</dbReference>
<dbReference type="CDD" id="cd17535">
    <property type="entry name" value="REC_NarL-like"/>
    <property type="match status" value="1"/>
</dbReference>
<dbReference type="InterPro" id="IPR011006">
    <property type="entry name" value="CheY-like_superfamily"/>
</dbReference>
<dbReference type="Pfam" id="PF00072">
    <property type="entry name" value="Response_reg"/>
    <property type="match status" value="1"/>
</dbReference>
<evidence type="ECO:0000313" key="9">
    <source>
        <dbReference type="Proteomes" id="UP000295515"/>
    </source>
</evidence>
<feature type="domain" description="HTH luxR-type" evidence="6">
    <location>
        <begin position="150"/>
        <end position="215"/>
    </location>
</feature>
<dbReference type="RefSeq" id="WP_066444434.1">
    <property type="nucleotide sequence ID" value="NZ_CAUWFI010000007.1"/>
</dbReference>
<dbReference type="PROSITE" id="PS50043">
    <property type="entry name" value="HTH_LUXR_2"/>
    <property type="match status" value="1"/>
</dbReference>
<evidence type="ECO:0000256" key="2">
    <source>
        <dbReference type="ARBA" id="ARBA00023015"/>
    </source>
</evidence>
<reference evidence="8 9" key="1">
    <citation type="submission" date="2019-03" db="EMBL/GenBank/DDBJ databases">
        <title>Genomic Encyclopedia of Type Strains, Phase IV (KMG-IV): sequencing the most valuable type-strain genomes for metagenomic binning, comparative biology and taxonomic classification.</title>
        <authorList>
            <person name="Goeker M."/>
        </authorList>
    </citation>
    <scope>NUCLEOTIDE SEQUENCE [LARGE SCALE GENOMIC DNA]</scope>
    <source>
        <strain evidence="8 9">DSM 29487</strain>
    </source>
</reference>
<dbReference type="PROSITE" id="PS00622">
    <property type="entry name" value="HTH_LUXR_1"/>
    <property type="match status" value="1"/>
</dbReference>
<keyword evidence="4" id="KW-0804">Transcription</keyword>
<sequence length="224" mass="25270">MIKVVIADDQELIRESLKIVLGTHEDIQVVSVASDGFEVLDILKRNPVDIILMDIRMPHMDGVMCTKAVKEQYPQTKIIILTTFDDDDFVFSALKFGASGYLLKGVSMDELYQSILTVYHGGGMINPDIATKVFSMFSKMSQNNYSIRVEDSGIKEISKPEWKVIQQVGFGLSNKEIAQKLFLSEGTVRNYLSSILSKLNLRDRTQLAIWAVQTGQTTKDFDYE</sequence>
<dbReference type="GO" id="GO:0000160">
    <property type="term" value="P:phosphorelay signal transduction system"/>
    <property type="evidence" value="ECO:0007669"/>
    <property type="project" value="InterPro"/>
</dbReference>
<dbReference type="InterPro" id="IPR001789">
    <property type="entry name" value="Sig_transdc_resp-reg_receiver"/>
</dbReference>
<dbReference type="GO" id="GO:0006355">
    <property type="term" value="P:regulation of DNA-templated transcription"/>
    <property type="evidence" value="ECO:0007669"/>
    <property type="project" value="InterPro"/>
</dbReference>
<dbReference type="SUPFAM" id="SSF46894">
    <property type="entry name" value="C-terminal effector domain of the bipartite response regulators"/>
    <property type="match status" value="1"/>
</dbReference>
<evidence type="ECO:0000256" key="5">
    <source>
        <dbReference type="PROSITE-ProRule" id="PRU00169"/>
    </source>
</evidence>
<keyword evidence="1 5" id="KW-0597">Phosphoprotein</keyword>
<name>A0A4R3YV72_9FIRM</name>
<dbReference type="Pfam" id="PF00196">
    <property type="entry name" value="GerE"/>
    <property type="match status" value="1"/>
</dbReference>
<feature type="domain" description="Response regulatory" evidence="7">
    <location>
        <begin position="3"/>
        <end position="119"/>
    </location>
</feature>
<keyword evidence="3" id="KW-0238">DNA-binding</keyword>
<accession>A0A4R3YV72</accession>
<evidence type="ECO:0000256" key="4">
    <source>
        <dbReference type="ARBA" id="ARBA00023163"/>
    </source>
</evidence>
<evidence type="ECO:0000256" key="1">
    <source>
        <dbReference type="ARBA" id="ARBA00022553"/>
    </source>
</evidence>
<dbReference type="SMART" id="SM00421">
    <property type="entry name" value="HTH_LUXR"/>
    <property type="match status" value="1"/>
</dbReference>
<dbReference type="Gene3D" id="3.40.50.2300">
    <property type="match status" value="1"/>
</dbReference>
<dbReference type="PROSITE" id="PS50110">
    <property type="entry name" value="RESPONSE_REGULATORY"/>
    <property type="match status" value="1"/>
</dbReference>
<proteinExistence type="predicted"/>